<evidence type="ECO:0000256" key="6">
    <source>
        <dbReference type="RuleBase" id="RU363076"/>
    </source>
</evidence>
<evidence type="ECO:0000256" key="4">
    <source>
        <dbReference type="ARBA" id="ARBA00022989"/>
    </source>
</evidence>
<sequence>MVLPRRHWQFNPRLLIFSASLLPLLLALGVWQVQRAAEKEALLQQWQRQAVTLSWQELAGPGLGNEQENGLESGQPVTLTGHYDERSWLLDNRTRDGVAGYEVLTLFQPDQGPALVVNRGWLRAPASRDVLPVFPSPGGEVTIRGRLADYPEPPVLAQSDGAQGWPRRVQALHQADAAAEASTVVSKVLRLRGSDEPGAFRVDWQPDYMGPQTHYGYAVQWFSLALVLVVLTIVASYRKTGANNDNDNG</sequence>
<protein>
    <recommendedName>
        <fullName evidence="6">SURF1-like protein</fullName>
    </recommendedName>
</protein>
<comment type="similarity">
    <text evidence="2 6">Belongs to the SURF1 family.</text>
</comment>
<dbReference type="AlphaFoldDB" id="A0A1I4LTU7"/>
<dbReference type="PANTHER" id="PTHR23427">
    <property type="entry name" value="SURFEIT LOCUS PROTEIN"/>
    <property type="match status" value="1"/>
</dbReference>
<dbReference type="EMBL" id="FOUE01000001">
    <property type="protein sequence ID" value="SFL94359.1"/>
    <property type="molecule type" value="Genomic_DNA"/>
</dbReference>
<name>A0A1I4LTU7_9GAMM</name>
<dbReference type="PROSITE" id="PS50895">
    <property type="entry name" value="SURF1"/>
    <property type="match status" value="1"/>
</dbReference>
<evidence type="ECO:0000256" key="2">
    <source>
        <dbReference type="ARBA" id="ARBA00007165"/>
    </source>
</evidence>
<evidence type="ECO:0000256" key="5">
    <source>
        <dbReference type="ARBA" id="ARBA00023136"/>
    </source>
</evidence>
<dbReference type="PANTHER" id="PTHR23427:SF2">
    <property type="entry name" value="SURFEIT LOCUS PROTEIN 1"/>
    <property type="match status" value="1"/>
</dbReference>
<keyword evidence="8" id="KW-1185">Reference proteome</keyword>
<evidence type="ECO:0000313" key="7">
    <source>
        <dbReference type="EMBL" id="SFL94359.1"/>
    </source>
</evidence>
<evidence type="ECO:0000256" key="1">
    <source>
        <dbReference type="ARBA" id="ARBA00004370"/>
    </source>
</evidence>
<keyword evidence="4 6" id="KW-1133">Transmembrane helix</keyword>
<proteinExistence type="inferred from homology"/>
<reference evidence="8" key="1">
    <citation type="submission" date="2016-10" db="EMBL/GenBank/DDBJ databases">
        <authorList>
            <person name="Varghese N."/>
            <person name="Submissions S."/>
        </authorList>
    </citation>
    <scope>NUCLEOTIDE SEQUENCE [LARGE SCALE GENOMIC DNA]</scope>
    <source>
        <strain evidence="8">CGMCC 1.7061</strain>
    </source>
</reference>
<dbReference type="STRING" id="488535.SAMN04487963_0656"/>
<evidence type="ECO:0000313" key="8">
    <source>
        <dbReference type="Proteomes" id="UP000198519"/>
    </source>
</evidence>
<comment type="caution">
    <text evidence="6">Lacks conserved residue(s) required for the propagation of feature annotation.</text>
</comment>
<dbReference type="GO" id="GO:0005886">
    <property type="term" value="C:plasma membrane"/>
    <property type="evidence" value="ECO:0007669"/>
    <property type="project" value="UniProtKB-SubCell"/>
</dbReference>
<keyword evidence="6" id="KW-1003">Cell membrane</keyword>
<keyword evidence="5 6" id="KW-0472">Membrane</keyword>
<dbReference type="InterPro" id="IPR045214">
    <property type="entry name" value="Surf1/Surf4"/>
</dbReference>
<keyword evidence="3 6" id="KW-0812">Transmembrane</keyword>
<dbReference type="CDD" id="cd06662">
    <property type="entry name" value="SURF1"/>
    <property type="match status" value="1"/>
</dbReference>
<organism evidence="7 8">
    <name type="scientific">Marinobacter zhejiangensis</name>
    <dbReference type="NCBI Taxonomy" id="488535"/>
    <lineage>
        <taxon>Bacteria</taxon>
        <taxon>Pseudomonadati</taxon>
        <taxon>Pseudomonadota</taxon>
        <taxon>Gammaproteobacteria</taxon>
        <taxon>Pseudomonadales</taxon>
        <taxon>Marinobacteraceae</taxon>
        <taxon>Marinobacter</taxon>
    </lineage>
</organism>
<dbReference type="InterPro" id="IPR002994">
    <property type="entry name" value="Surf1/Shy1"/>
</dbReference>
<feature type="transmembrane region" description="Helical" evidence="6">
    <location>
        <begin position="215"/>
        <end position="237"/>
    </location>
</feature>
<dbReference type="Pfam" id="PF02104">
    <property type="entry name" value="SURF1"/>
    <property type="match status" value="1"/>
</dbReference>
<evidence type="ECO:0000256" key="3">
    <source>
        <dbReference type="ARBA" id="ARBA00022692"/>
    </source>
</evidence>
<dbReference type="Proteomes" id="UP000198519">
    <property type="component" value="Unassembled WGS sequence"/>
</dbReference>
<gene>
    <name evidence="7" type="ORF">SAMN04487963_0656</name>
</gene>
<accession>A0A1I4LTU7</accession>
<comment type="subcellular location">
    <subcellularLocation>
        <location evidence="6">Cell membrane</location>
        <topology evidence="6">Multi-pass membrane protein</topology>
    </subcellularLocation>
    <subcellularLocation>
        <location evidence="1">Membrane</location>
    </subcellularLocation>
</comment>